<dbReference type="InterPro" id="IPR053927">
    <property type="entry name" value="FlgK_helical"/>
</dbReference>
<keyword evidence="6" id="KW-0975">Bacterial flagellum</keyword>
<evidence type="ECO:0000256" key="6">
    <source>
        <dbReference type="ARBA" id="ARBA00023143"/>
    </source>
</evidence>
<sequence length="496" mass="49941">MWGGLTNALDTATTSLATNAGLQAVVARNVSNAQNSTGYVSAKVANVVTAYGGAGVILSVKNITSASLFNAMIAGTSSNAAAQALSDGVTRLQKTVADATTTTESTTAAQSPSTLVQALNSALQTYSSSPSNASAAAAVVTAADRLVNGLNDAATTTQDVRKTADQNMVTSVGTINTLLAQFQSVNSVIVQGTASGADITDALDQRDTILQSLSKEIGITTVGNSNGSMSIYTDSGVTLFETTPRDVTMQATTAYSASTTGAAVYVDGVPVTGANAVMPIQSGALAGYAQLRDSVAPTYQAQLDALAGGLINAFAETDLSTNTQLAGLFTYSGGPTLPGSAAIPGLAGDISVSAAVDPAQGGSYSLIRDGGINGASYVQNTNGSVGFNAVLLADIAAIAAPQSFPAGTALATANSVISYASESASWVNTQYQTTSNDATYQATLLSQASQALSNATGVNIDSQMSMMLEYENSYQASAKLISTINNMFGALLQAVS</sequence>
<feature type="domain" description="Flagellar basal-body/hook protein C-terminal" evidence="7">
    <location>
        <begin position="454"/>
        <end position="493"/>
    </location>
</feature>
<evidence type="ECO:0000256" key="3">
    <source>
        <dbReference type="ARBA" id="ARBA00009677"/>
    </source>
</evidence>
<dbReference type="Pfam" id="PF22638">
    <property type="entry name" value="FlgK_D1"/>
    <property type="match status" value="1"/>
</dbReference>
<comment type="subcellular location">
    <subcellularLocation>
        <location evidence="1">Bacterial flagellum</location>
    </subcellularLocation>
    <subcellularLocation>
        <location evidence="2">Secreted</location>
    </subcellularLocation>
</comment>
<gene>
    <name evidence="9" type="primary">flgK</name>
    <name evidence="9" type="ORF">GJ654_10805</name>
</gene>
<dbReference type="GO" id="GO:0044780">
    <property type="term" value="P:bacterial-type flagellum assembly"/>
    <property type="evidence" value="ECO:0007669"/>
    <property type="project" value="InterPro"/>
</dbReference>
<keyword evidence="9" id="KW-0969">Cilium</keyword>
<evidence type="ECO:0000256" key="4">
    <source>
        <dbReference type="ARBA" id="ARBA00016244"/>
    </source>
</evidence>
<dbReference type="RefSeq" id="WP_155446169.1">
    <property type="nucleotide sequence ID" value="NZ_JAOQNR010000009.1"/>
</dbReference>
<protein>
    <recommendedName>
        <fullName evidence="4">Flagellar hook-associated protein 1</fullName>
    </recommendedName>
</protein>
<dbReference type="GO" id="GO:0009424">
    <property type="term" value="C:bacterial-type flagellum hook"/>
    <property type="evidence" value="ECO:0007669"/>
    <property type="project" value="InterPro"/>
</dbReference>
<dbReference type="OrthoDB" id="7181295at2"/>
<dbReference type="PANTHER" id="PTHR30033">
    <property type="entry name" value="FLAGELLAR HOOK-ASSOCIATED PROTEIN 1"/>
    <property type="match status" value="1"/>
</dbReference>
<dbReference type="NCBIfam" id="TIGR02492">
    <property type="entry name" value="flgK_ends"/>
    <property type="match status" value="1"/>
</dbReference>
<dbReference type="Pfam" id="PF06429">
    <property type="entry name" value="Flg_bbr_C"/>
    <property type="match status" value="1"/>
</dbReference>
<name>A0A6N8DPM3_RHOAC</name>
<evidence type="ECO:0000256" key="5">
    <source>
        <dbReference type="ARBA" id="ARBA00022525"/>
    </source>
</evidence>
<dbReference type="GO" id="GO:0005576">
    <property type="term" value="C:extracellular region"/>
    <property type="evidence" value="ECO:0007669"/>
    <property type="project" value="UniProtKB-SubCell"/>
</dbReference>
<dbReference type="SUPFAM" id="SSF64518">
    <property type="entry name" value="Phase 1 flagellin"/>
    <property type="match status" value="1"/>
</dbReference>
<dbReference type="Proteomes" id="UP000439113">
    <property type="component" value="Unassembled WGS sequence"/>
</dbReference>
<comment type="caution">
    <text evidence="9">The sequence shown here is derived from an EMBL/GenBank/DDBJ whole genome shotgun (WGS) entry which is preliminary data.</text>
</comment>
<dbReference type="InterPro" id="IPR010930">
    <property type="entry name" value="Flg_bb/hook_C_dom"/>
</dbReference>
<keyword evidence="9" id="KW-0966">Cell projection</keyword>
<dbReference type="EMBL" id="WNKS01000008">
    <property type="protein sequence ID" value="MTV31485.1"/>
    <property type="molecule type" value="Genomic_DNA"/>
</dbReference>
<reference evidence="9 10" key="1">
    <citation type="submission" date="2019-11" db="EMBL/GenBank/DDBJ databases">
        <title>Whole-genome sequence of a Rhodoblastus acidophilus DSM 142.</title>
        <authorList>
            <person name="Kyndt J.A."/>
            <person name="Meyer T.E."/>
        </authorList>
    </citation>
    <scope>NUCLEOTIDE SEQUENCE [LARGE SCALE GENOMIC DNA]</scope>
    <source>
        <strain evidence="9 10">DSM 142</strain>
    </source>
</reference>
<evidence type="ECO:0000256" key="1">
    <source>
        <dbReference type="ARBA" id="ARBA00004365"/>
    </source>
</evidence>
<dbReference type="PANTHER" id="PTHR30033:SF1">
    <property type="entry name" value="FLAGELLAR HOOK-ASSOCIATED PROTEIN 1"/>
    <property type="match status" value="1"/>
</dbReference>
<keyword evidence="9" id="KW-0282">Flagellum</keyword>
<comment type="similarity">
    <text evidence="3">Belongs to the flagella basal body rod proteins family.</text>
</comment>
<organism evidence="9 10">
    <name type="scientific">Rhodoblastus acidophilus</name>
    <name type="common">Rhodopseudomonas acidophila</name>
    <dbReference type="NCBI Taxonomy" id="1074"/>
    <lineage>
        <taxon>Bacteria</taxon>
        <taxon>Pseudomonadati</taxon>
        <taxon>Pseudomonadota</taxon>
        <taxon>Alphaproteobacteria</taxon>
        <taxon>Hyphomicrobiales</taxon>
        <taxon>Rhodoblastaceae</taxon>
        <taxon>Rhodoblastus</taxon>
    </lineage>
</organism>
<accession>A0A6N8DPM3</accession>
<evidence type="ECO:0000259" key="7">
    <source>
        <dbReference type="Pfam" id="PF06429"/>
    </source>
</evidence>
<evidence type="ECO:0000259" key="8">
    <source>
        <dbReference type="Pfam" id="PF22638"/>
    </source>
</evidence>
<dbReference type="InterPro" id="IPR002371">
    <property type="entry name" value="FlgK"/>
</dbReference>
<evidence type="ECO:0000313" key="10">
    <source>
        <dbReference type="Proteomes" id="UP000439113"/>
    </source>
</evidence>
<feature type="domain" description="Flagellar hook-associated protein FlgK helical" evidence="8">
    <location>
        <begin position="113"/>
        <end position="316"/>
    </location>
</feature>
<evidence type="ECO:0000256" key="2">
    <source>
        <dbReference type="ARBA" id="ARBA00004613"/>
    </source>
</evidence>
<proteinExistence type="inferred from homology"/>
<evidence type="ECO:0000313" key="9">
    <source>
        <dbReference type="EMBL" id="MTV31485.1"/>
    </source>
</evidence>
<dbReference type="AlphaFoldDB" id="A0A6N8DPM3"/>
<dbReference type="GO" id="GO:0005198">
    <property type="term" value="F:structural molecule activity"/>
    <property type="evidence" value="ECO:0007669"/>
    <property type="project" value="InterPro"/>
</dbReference>
<keyword evidence="5" id="KW-0964">Secreted</keyword>